<feature type="transmembrane region" description="Helical" evidence="2">
    <location>
        <begin position="506"/>
        <end position="532"/>
    </location>
</feature>
<sequence>MFSLSIIIVVPAYADVTTLSLGENTYSKDGKFLFIGNEDEGSASVFVIIRDSIGDFIGMLSDPSSDSDGTYSTLPRDVSQFFKSKGFFNATAFTDNQKEENGITIKIEYDGDKIFVVPDFVLKLNTITDQIVEEKKTVTFTATLTESLADVVFSLEKNPPAGASIDSKTGKFLWTPTEAQGPATYVFDIVVKKGAVEDRKTLKITVTEPAAPISQPKPEPKSEPEPEPEINDPEPTEIGLASFVDPTRDPQSYVDRYNNEPSYKKWFDENFPEYSSIYQAVGLEEPEPTEIGLASFVDPTRDPQSYVDRYNNEPSYKKWFDENFPEYSSIYQAVGLEEPKEIAPFVDPNLDPQYYIDRYNNEPSYKKWFDENFPDMTIYDAVGLEESEIKEPESGQCGPGTDLVDGICTIVDNSQGGGCLIATAAYGSEMAPQVQFLREIRDNKVMSTSSGISFMTGFNQFYYSFSPTIADMERENPVFKELVKIGITPMLSSLSIMSSADTEQEIVGYGIGVILMNIGMYFVAPVMLFFGIKKAKTRLSF</sequence>
<evidence type="ECO:0000313" key="4">
    <source>
        <dbReference type="Proteomes" id="UP000004440"/>
    </source>
</evidence>
<dbReference type="AlphaFoldDB" id="F9CYZ5"/>
<organism evidence="3 4">
    <name type="scientific">Nitrosarchaeum koreense MY1</name>
    <dbReference type="NCBI Taxonomy" id="1001994"/>
    <lineage>
        <taxon>Archaea</taxon>
        <taxon>Nitrososphaerota</taxon>
        <taxon>Nitrososphaeria</taxon>
        <taxon>Nitrosopumilales</taxon>
        <taxon>Nitrosopumilaceae</taxon>
        <taxon>Nitrosarchaeum</taxon>
    </lineage>
</organism>
<keyword evidence="4" id="KW-1185">Reference proteome</keyword>
<dbReference type="InterPro" id="IPR049886">
    <property type="entry name" value="CFI_box_CTERM_dom"/>
</dbReference>
<comment type="caution">
    <text evidence="3">The sequence shown here is derived from an EMBL/GenBank/DDBJ whole genome shotgun (WGS) entry which is preliminary data.</text>
</comment>
<protein>
    <submittedName>
        <fullName evidence="3">Ig family protein</fullName>
    </submittedName>
</protein>
<keyword evidence="2" id="KW-1133">Transmembrane helix</keyword>
<evidence type="ECO:0000256" key="2">
    <source>
        <dbReference type="SAM" id="Phobius"/>
    </source>
</evidence>
<proteinExistence type="predicted"/>
<evidence type="ECO:0000313" key="3">
    <source>
        <dbReference type="EMBL" id="EGP92963.1"/>
    </source>
</evidence>
<gene>
    <name evidence="3" type="ORF">MY1_0181</name>
</gene>
<dbReference type="Pfam" id="PF05345">
    <property type="entry name" value="He_PIG"/>
    <property type="match status" value="1"/>
</dbReference>
<accession>F9CYZ5</accession>
<dbReference type="PATRIC" id="fig|1001994.6.peg.177"/>
<keyword evidence="2" id="KW-0472">Membrane</keyword>
<dbReference type="InterPro" id="IPR013783">
    <property type="entry name" value="Ig-like_fold"/>
</dbReference>
<feature type="region of interest" description="Disordered" evidence="1">
    <location>
        <begin position="206"/>
        <end position="239"/>
    </location>
</feature>
<dbReference type="Gene3D" id="2.60.40.10">
    <property type="entry name" value="Immunoglobulins"/>
    <property type="match status" value="1"/>
</dbReference>
<dbReference type="EMBL" id="AFPU01000001">
    <property type="protein sequence ID" value="EGP92963.1"/>
    <property type="molecule type" value="Genomic_DNA"/>
</dbReference>
<name>F9CYZ5_9ARCH</name>
<dbReference type="Proteomes" id="UP000004440">
    <property type="component" value="Unassembled WGS sequence"/>
</dbReference>
<dbReference type="STRING" id="1001994.MY1_0181"/>
<feature type="compositionally biased region" description="Acidic residues" evidence="1">
    <location>
        <begin position="225"/>
        <end position="235"/>
    </location>
</feature>
<keyword evidence="2" id="KW-0812">Transmembrane</keyword>
<evidence type="ECO:0000256" key="1">
    <source>
        <dbReference type="SAM" id="MobiDB-lite"/>
    </source>
</evidence>
<dbReference type="NCBIfam" id="NF041770">
    <property type="entry name" value="CFI_box_CTERM"/>
    <property type="match status" value="1"/>
</dbReference>
<reference evidence="3 4" key="1">
    <citation type="journal article" date="2011" name="J. Bacteriol.">
        <title>Genome Sequence of an Ammonia-Oxidizing Soil Archaeon, "Candidatus Nitrosoarchaeum koreensis" MY1.</title>
        <authorList>
            <person name="Kim B.K."/>
            <person name="Jung M.Y."/>
            <person name="Yu D.S."/>
            <person name="Park S.J."/>
            <person name="Oh T.K."/>
            <person name="Rhee S.K."/>
            <person name="Kim J.F."/>
        </authorList>
    </citation>
    <scope>NUCLEOTIDE SEQUENCE [LARGE SCALE GENOMIC DNA]</scope>
    <source>
        <strain evidence="3 4">MY1</strain>
    </source>
</reference>